<dbReference type="InterPro" id="IPR018490">
    <property type="entry name" value="cNMP-bd_dom_sf"/>
</dbReference>
<dbReference type="Proteomes" id="UP001597112">
    <property type="component" value="Unassembled WGS sequence"/>
</dbReference>
<dbReference type="RefSeq" id="WP_377573610.1">
    <property type="nucleotide sequence ID" value="NZ_JBHTKA010000001.1"/>
</dbReference>
<accession>A0ABW3JWB4</accession>
<reference evidence="3" key="1">
    <citation type="journal article" date="2019" name="Int. J. Syst. Evol. Microbiol.">
        <title>The Global Catalogue of Microorganisms (GCM) 10K type strain sequencing project: providing services to taxonomists for standard genome sequencing and annotation.</title>
        <authorList>
            <consortium name="The Broad Institute Genomics Platform"/>
            <consortium name="The Broad Institute Genome Sequencing Center for Infectious Disease"/>
            <person name="Wu L."/>
            <person name="Ma J."/>
        </authorList>
    </citation>
    <scope>NUCLEOTIDE SEQUENCE [LARGE SCALE GENOMIC DNA]</scope>
    <source>
        <strain evidence="3">CCUG 58938</strain>
    </source>
</reference>
<sequence length="193" mass="23047">MYEALFAYIKRYSNVPLTSNEIEIIHKSWVPQKLKKRETLLHRGEICKQTAFIVKGAMRQYSVDDSGNEHTIQLAIENWWIVDRESYLMRTPSVYNIEAWEDTQLLILKRKELEDILEFPAIKEMFWHMDQNNYIASQKRLNDAISLTALNRYENLLKYYPDFVKRFPQHIIASYLGIKKETLSRIRSQLSQQ</sequence>
<dbReference type="InterPro" id="IPR014710">
    <property type="entry name" value="RmlC-like_jellyroll"/>
</dbReference>
<keyword evidence="3" id="KW-1185">Reference proteome</keyword>
<evidence type="ECO:0000313" key="2">
    <source>
        <dbReference type="EMBL" id="MFD0997881.1"/>
    </source>
</evidence>
<protein>
    <submittedName>
        <fullName evidence="2">Crp/Fnr family transcriptional regulator</fullName>
    </submittedName>
</protein>
<feature type="domain" description="Cyclic nucleotide-binding" evidence="1">
    <location>
        <begin position="32"/>
        <end position="118"/>
    </location>
</feature>
<dbReference type="InterPro" id="IPR000595">
    <property type="entry name" value="cNMP-bd_dom"/>
</dbReference>
<evidence type="ECO:0000313" key="3">
    <source>
        <dbReference type="Proteomes" id="UP001597112"/>
    </source>
</evidence>
<dbReference type="CDD" id="cd00038">
    <property type="entry name" value="CAP_ED"/>
    <property type="match status" value="1"/>
</dbReference>
<proteinExistence type="predicted"/>
<dbReference type="Gene3D" id="2.60.120.10">
    <property type="entry name" value="Jelly Rolls"/>
    <property type="match status" value="1"/>
</dbReference>
<evidence type="ECO:0000259" key="1">
    <source>
        <dbReference type="Pfam" id="PF00027"/>
    </source>
</evidence>
<comment type="caution">
    <text evidence="2">The sequence shown here is derived from an EMBL/GenBank/DDBJ whole genome shotgun (WGS) entry which is preliminary data.</text>
</comment>
<dbReference type="SUPFAM" id="SSF51206">
    <property type="entry name" value="cAMP-binding domain-like"/>
    <property type="match status" value="1"/>
</dbReference>
<organism evidence="2 3">
    <name type="scientific">Ohtaekwangia kribbensis</name>
    <dbReference type="NCBI Taxonomy" id="688913"/>
    <lineage>
        <taxon>Bacteria</taxon>
        <taxon>Pseudomonadati</taxon>
        <taxon>Bacteroidota</taxon>
        <taxon>Cytophagia</taxon>
        <taxon>Cytophagales</taxon>
        <taxon>Fulvivirgaceae</taxon>
        <taxon>Ohtaekwangia</taxon>
    </lineage>
</organism>
<dbReference type="Pfam" id="PF00027">
    <property type="entry name" value="cNMP_binding"/>
    <property type="match status" value="1"/>
</dbReference>
<gene>
    <name evidence="2" type="ORF">ACFQ21_01140</name>
</gene>
<name>A0ABW3JWB4_9BACT</name>
<dbReference type="EMBL" id="JBHTKA010000001">
    <property type="protein sequence ID" value="MFD0997881.1"/>
    <property type="molecule type" value="Genomic_DNA"/>
</dbReference>